<evidence type="ECO:0000313" key="1">
    <source>
        <dbReference type="EMBL" id="KAJ7760921.1"/>
    </source>
</evidence>
<comment type="caution">
    <text evidence="1">The sequence shown here is derived from an EMBL/GenBank/DDBJ whole genome shotgun (WGS) entry which is preliminary data.</text>
</comment>
<dbReference type="InterPro" id="IPR009003">
    <property type="entry name" value="Peptidase_S1_PA"/>
</dbReference>
<dbReference type="SUPFAM" id="SSF50494">
    <property type="entry name" value="Trypsin-like serine proteases"/>
    <property type="match status" value="1"/>
</dbReference>
<keyword evidence="2" id="KW-1185">Reference proteome</keyword>
<dbReference type="AlphaFoldDB" id="A0AAD7NHH6"/>
<gene>
    <name evidence="1" type="ORF">B0H16DRAFT_1719628</name>
</gene>
<evidence type="ECO:0000313" key="2">
    <source>
        <dbReference type="Proteomes" id="UP001215598"/>
    </source>
</evidence>
<dbReference type="EMBL" id="JARKIB010000036">
    <property type="protein sequence ID" value="KAJ7760921.1"/>
    <property type="molecule type" value="Genomic_DNA"/>
</dbReference>
<sequence length="505" mass="55053">MATSSGALSSPSDFESALYYHGLPSNPRLVARTGAPWYLPMGPWQIPKPKELRPVGNHPLREVWEDNLAFKIHALLNSLDVEWTSTDVVRIAVPEDSDSSPFVVLWIGVMPETLSRDEGVVVVSKCREVLLEYDLADVEVEIRESVVTRSVGPALLEHEGDLWPYATYDLRKPLTASVGLSISPASKLQRKGTGGFWLVDERDPSTLLLVTCRHVVLPESDNDHYASSENTEPLHQVVLLGEDAFDTHTTSRQVAWGRAKQRNVDVAQDDLDYALAFEASLVEWKDLSNRVLGHVVLSPPIAIHAGSEGFKEDWALVKVDSSKVNPSHFFGNAIDLGSTEIPSKYIGYPDDHRLPVPFDNLLPLKGTIPTTELRAPLTRDCDKPALLVLKCGATTGVTRGWGNTLVSYARHHIDGIQGTSKEWAILPYSERAGAFSSAGDSGAVIVDGAGRIGGLLTGGAGRLGSPREPAKALDIAYATPIDFLMERLRESGVRPVIVQARPTEA</sequence>
<organism evidence="1 2">
    <name type="scientific">Mycena metata</name>
    <dbReference type="NCBI Taxonomy" id="1033252"/>
    <lineage>
        <taxon>Eukaryota</taxon>
        <taxon>Fungi</taxon>
        <taxon>Dikarya</taxon>
        <taxon>Basidiomycota</taxon>
        <taxon>Agaricomycotina</taxon>
        <taxon>Agaricomycetes</taxon>
        <taxon>Agaricomycetidae</taxon>
        <taxon>Agaricales</taxon>
        <taxon>Marasmiineae</taxon>
        <taxon>Mycenaceae</taxon>
        <taxon>Mycena</taxon>
    </lineage>
</organism>
<accession>A0AAD7NHH6</accession>
<dbReference type="Proteomes" id="UP001215598">
    <property type="component" value="Unassembled WGS sequence"/>
</dbReference>
<reference evidence="1" key="1">
    <citation type="submission" date="2023-03" db="EMBL/GenBank/DDBJ databases">
        <title>Massive genome expansion in bonnet fungi (Mycena s.s.) driven by repeated elements and novel gene families across ecological guilds.</title>
        <authorList>
            <consortium name="Lawrence Berkeley National Laboratory"/>
            <person name="Harder C.B."/>
            <person name="Miyauchi S."/>
            <person name="Viragh M."/>
            <person name="Kuo A."/>
            <person name="Thoen E."/>
            <person name="Andreopoulos B."/>
            <person name="Lu D."/>
            <person name="Skrede I."/>
            <person name="Drula E."/>
            <person name="Henrissat B."/>
            <person name="Morin E."/>
            <person name="Kohler A."/>
            <person name="Barry K."/>
            <person name="LaButti K."/>
            <person name="Morin E."/>
            <person name="Salamov A."/>
            <person name="Lipzen A."/>
            <person name="Mereny Z."/>
            <person name="Hegedus B."/>
            <person name="Baldrian P."/>
            <person name="Stursova M."/>
            <person name="Weitz H."/>
            <person name="Taylor A."/>
            <person name="Grigoriev I.V."/>
            <person name="Nagy L.G."/>
            <person name="Martin F."/>
            <person name="Kauserud H."/>
        </authorList>
    </citation>
    <scope>NUCLEOTIDE SEQUENCE</scope>
    <source>
        <strain evidence="1">CBHHK182m</strain>
    </source>
</reference>
<protein>
    <submittedName>
        <fullName evidence="1">Uncharacterized protein</fullName>
    </submittedName>
</protein>
<proteinExistence type="predicted"/>
<name>A0AAD7NHH6_9AGAR</name>